<evidence type="ECO:0000313" key="1">
    <source>
        <dbReference type="EMBL" id="MBK9983134.1"/>
    </source>
</evidence>
<dbReference type="InterPro" id="IPR026341">
    <property type="entry name" value="T9SS_type_B"/>
</dbReference>
<gene>
    <name evidence="1" type="ORF">IPP15_12055</name>
</gene>
<accession>A0A9D7SYH9</accession>
<organism evidence="1 2">
    <name type="scientific">Candidatus Opimibacter skivensis</name>
    <dbReference type="NCBI Taxonomy" id="2982028"/>
    <lineage>
        <taxon>Bacteria</taxon>
        <taxon>Pseudomonadati</taxon>
        <taxon>Bacteroidota</taxon>
        <taxon>Saprospiria</taxon>
        <taxon>Saprospirales</taxon>
        <taxon>Saprospiraceae</taxon>
        <taxon>Candidatus Opimibacter</taxon>
    </lineage>
</organism>
<dbReference type="Proteomes" id="UP000808337">
    <property type="component" value="Unassembled WGS sequence"/>
</dbReference>
<sequence length="247" mass="27415">MTSCVLGICQVACLLSALQGGVLPLITSLDNNSFQSVLSYQTLLPGNHDLVIKDQNGCASEQQFELLDPSDWSIDLGSDTTVNYGAHFEIKPFVYGLPNGKVNYTWSDNQCDSCGSRIFEIKTTSLFSITATDENGCTSVDEIRISVSVNRDLFIPNIFSPDGDQVNDLFMISSGQGIKEIEELTIYDRWGSLVFQKFHFQSNDPPTAWNGVLNGKPLNMGVYTYKLVVVFEDNLHETRFGDVTLIR</sequence>
<proteinExistence type="predicted"/>
<reference evidence="1 2" key="1">
    <citation type="submission" date="2020-10" db="EMBL/GenBank/DDBJ databases">
        <title>Connecting structure to function with the recovery of over 1000 high-quality activated sludge metagenome-assembled genomes encoding full-length rRNA genes using long-read sequencing.</title>
        <authorList>
            <person name="Singleton C.M."/>
            <person name="Petriglieri F."/>
            <person name="Kristensen J.M."/>
            <person name="Kirkegaard R.H."/>
            <person name="Michaelsen T.Y."/>
            <person name="Andersen M.H."/>
            <person name="Karst S.M."/>
            <person name="Dueholm M.S."/>
            <person name="Nielsen P.H."/>
            <person name="Albertsen M."/>
        </authorList>
    </citation>
    <scope>NUCLEOTIDE SEQUENCE [LARGE SCALE GENOMIC DNA]</scope>
    <source>
        <strain evidence="1">Ribe_18-Q3-R11-54_MAXAC.273</strain>
    </source>
</reference>
<dbReference type="AlphaFoldDB" id="A0A9D7SYH9"/>
<protein>
    <submittedName>
        <fullName evidence="1">Gliding motility-associated C-terminal domain-containing protein</fullName>
    </submittedName>
</protein>
<dbReference type="EMBL" id="JADKGY010000009">
    <property type="protein sequence ID" value="MBK9983134.1"/>
    <property type="molecule type" value="Genomic_DNA"/>
</dbReference>
<name>A0A9D7SYH9_9BACT</name>
<dbReference type="NCBIfam" id="TIGR04131">
    <property type="entry name" value="Bac_Flav_CTERM"/>
    <property type="match status" value="1"/>
</dbReference>
<comment type="caution">
    <text evidence="1">The sequence shown here is derived from an EMBL/GenBank/DDBJ whole genome shotgun (WGS) entry which is preliminary data.</text>
</comment>
<dbReference type="Pfam" id="PF13585">
    <property type="entry name" value="CHU_C"/>
    <property type="match status" value="1"/>
</dbReference>
<evidence type="ECO:0000313" key="2">
    <source>
        <dbReference type="Proteomes" id="UP000808337"/>
    </source>
</evidence>